<sequence>MSSSQRFCLVVRDVGELWFCLVVRDVDELFTKVLFGCDELFTKVLFGCEGRCEEFRMGGGNMSIALRFASKLFGVEFMFLQIFVGARTASEYQGGLVADAGTRAVATHAIVMDETGTIVQDESSSASMENGNLPLAVAFLKKKNDYKQPWENTFLQR</sequence>
<name>A0AAV6JRR6_9ERIC</name>
<accession>A0AAV6JRR6</accession>
<organism evidence="1 2">
    <name type="scientific">Rhododendron griersonianum</name>
    <dbReference type="NCBI Taxonomy" id="479676"/>
    <lineage>
        <taxon>Eukaryota</taxon>
        <taxon>Viridiplantae</taxon>
        <taxon>Streptophyta</taxon>
        <taxon>Embryophyta</taxon>
        <taxon>Tracheophyta</taxon>
        <taxon>Spermatophyta</taxon>
        <taxon>Magnoliopsida</taxon>
        <taxon>eudicotyledons</taxon>
        <taxon>Gunneridae</taxon>
        <taxon>Pentapetalae</taxon>
        <taxon>asterids</taxon>
        <taxon>Ericales</taxon>
        <taxon>Ericaceae</taxon>
        <taxon>Ericoideae</taxon>
        <taxon>Rhodoreae</taxon>
        <taxon>Rhododendron</taxon>
    </lineage>
</organism>
<keyword evidence="2" id="KW-1185">Reference proteome</keyword>
<dbReference type="AlphaFoldDB" id="A0AAV6JRR6"/>
<proteinExistence type="predicted"/>
<protein>
    <submittedName>
        <fullName evidence="1">Uncharacterized protein</fullName>
    </submittedName>
</protein>
<dbReference type="EMBL" id="JACTNZ010000006">
    <property type="protein sequence ID" value="KAG5542943.1"/>
    <property type="molecule type" value="Genomic_DNA"/>
</dbReference>
<reference evidence="1 2" key="1">
    <citation type="submission" date="2020-08" db="EMBL/GenBank/DDBJ databases">
        <title>Plant Genome Project.</title>
        <authorList>
            <person name="Zhang R.-G."/>
        </authorList>
    </citation>
    <scope>NUCLEOTIDE SEQUENCE [LARGE SCALE GENOMIC DNA]</scope>
    <source>
        <strain evidence="1">WSP0</strain>
        <tissue evidence="1">Leaf</tissue>
    </source>
</reference>
<gene>
    <name evidence="1" type="ORF">RHGRI_015887</name>
</gene>
<comment type="caution">
    <text evidence="1">The sequence shown here is derived from an EMBL/GenBank/DDBJ whole genome shotgun (WGS) entry which is preliminary data.</text>
</comment>
<evidence type="ECO:0000313" key="1">
    <source>
        <dbReference type="EMBL" id="KAG5542943.1"/>
    </source>
</evidence>
<dbReference type="Proteomes" id="UP000823749">
    <property type="component" value="Chromosome 6"/>
</dbReference>
<evidence type="ECO:0000313" key="2">
    <source>
        <dbReference type="Proteomes" id="UP000823749"/>
    </source>
</evidence>